<sequence>GHARIDLETKMEVFVKDYWRPCVEGVEKEGDIYQKLRLHKVRNVATFYCGDNIWGQKTLAQDCGDSPYPLEGFEHYRMGLREVGRRLTEFKSTQELVHAIADAMEAHQDAFDKAKILHRDISVGNIVIKADGKGMLIDWDLSLDISHPQSSARRLKRTGTWQFISARLLISPSLPHELADDRESAFWVLLWVSLRYTNYNLSPDELARRLKMISSVPSRFATRKTPPFSLVPKPAKILRKLQLPS</sequence>
<name>A0A9P6AYB3_9AGAM</name>
<proteinExistence type="predicted"/>
<comment type="caution">
    <text evidence="2">The sequence shown here is derived from an EMBL/GenBank/DDBJ whole genome shotgun (WGS) entry which is preliminary data.</text>
</comment>
<dbReference type="EMBL" id="MU128963">
    <property type="protein sequence ID" value="KAF9514248.1"/>
    <property type="molecule type" value="Genomic_DNA"/>
</dbReference>
<dbReference type="Pfam" id="PF17667">
    <property type="entry name" value="Pkinase_fungal"/>
    <property type="match status" value="1"/>
</dbReference>
<dbReference type="PROSITE" id="PS50011">
    <property type="entry name" value="PROTEIN_KINASE_DOM"/>
    <property type="match status" value="1"/>
</dbReference>
<dbReference type="OrthoDB" id="2747778at2759"/>
<dbReference type="Proteomes" id="UP000886523">
    <property type="component" value="Unassembled WGS sequence"/>
</dbReference>
<dbReference type="PANTHER" id="PTHR38248:SF2">
    <property type="entry name" value="FUNK1 11"/>
    <property type="match status" value="1"/>
</dbReference>
<feature type="non-terminal residue" evidence="2">
    <location>
        <position position="1"/>
    </location>
</feature>
<keyword evidence="3" id="KW-1185">Reference proteome</keyword>
<evidence type="ECO:0000313" key="3">
    <source>
        <dbReference type="Proteomes" id="UP000886523"/>
    </source>
</evidence>
<dbReference type="GO" id="GO:0004672">
    <property type="term" value="F:protein kinase activity"/>
    <property type="evidence" value="ECO:0007669"/>
    <property type="project" value="InterPro"/>
</dbReference>
<accession>A0A9P6AYB3</accession>
<feature type="domain" description="Protein kinase" evidence="1">
    <location>
        <begin position="1"/>
        <end position="245"/>
    </location>
</feature>
<dbReference type="InterPro" id="IPR011009">
    <property type="entry name" value="Kinase-like_dom_sf"/>
</dbReference>
<dbReference type="InterPro" id="IPR040976">
    <property type="entry name" value="Pkinase_fungal"/>
</dbReference>
<dbReference type="SUPFAM" id="SSF56112">
    <property type="entry name" value="Protein kinase-like (PK-like)"/>
    <property type="match status" value="1"/>
</dbReference>
<evidence type="ECO:0000313" key="2">
    <source>
        <dbReference type="EMBL" id="KAF9514248.1"/>
    </source>
</evidence>
<evidence type="ECO:0000259" key="1">
    <source>
        <dbReference type="PROSITE" id="PS50011"/>
    </source>
</evidence>
<dbReference type="InterPro" id="IPR008266">
    <property type="entry name" value="Tyr_kinase_AS"/>
</dbReference>
<dbReference type="Gene3D" id="1.10.510.10">
    <property type="entry name" value="Transferase(Phosphotransferase) domain 1"/>
    <property type="match status" value="1"/>
</dbReference>
<dbReference type="PROSITE" id="PS00109">
    <property type="entry name" value="PROTEIN_KINASE_TYR"/>
    <property type="match status" value="1"/>
</dbReference>
<reference evidence="2" key="1">
    <citation type="journal article" date="2020" name="Nat. Commun.">
        <title>Large-scale genome sequencing of mycorrhizal fungi provides insights into the early evolution of symbiotic traits.</title>
        <authorList>
            <person name="Miyauchi S."/>
            <person name="Kiss E."/>
            <person name="Kuo A."/>
            <person name="Drula E."/>
            <person name="Kohler A."/>
            <person name="Sanchez-Garcia M."/>
            <person name="Morin E."/>
            <person name="Andreopoulos B."/>
            <person name="Barry K.W."/>
            <person name="Bonito G."/>
            <person name="Buee M."/>
            <person name="Carver A."/>
            <person name="Chen C."/>
            <person name="Cichocki N."/>
            <person name="Clum A."/>
            <person name="Culley D."/>
            <person name="Crous P.W."/>
            <person name="Fauchery L."/>
            <person name="Girlanda M."/>
            <person name="Hayes R.D."/>
            <person name="Keri Z."/>
            <person name="LaButti K."/>
            <person name="Lipzen A."/>
            <person name="Lombard V."/>
            <person name="Magnuson J."/>
            <person name="Maillard F."/>
            <person name="Murat C."/>
            <person name="Nolan M."/>
            <person name="Ohm R.A."/>
            <person name="Pangilinan J."/>
            <person name="Pereira M.F."/>
            <person name="Perotto S."/>
            <person name="Peter M."/>
            <person name="Pfister S."/>
            <person name="Riley R."/>
            <person name="Sitrit Y."/>
            <person name="Stielow J.B."/>
            <person name="Szollosi G."/>
            <person name="Zifcakova L."/>
            <person name="Stursova M."/>
            <person name="Spatafora J.W."/>
            <person name="Tedersoo L."/>
            <person name="Vaario L.M."/>
            <person name="Yamada A."/>
            <person name="Yan M."/>
            <person name="Wang P."/>
            <person name="Xu J."/>
            <person name="Bruns T."/>
            <person name="Baldrian P."/>
            <person name="Vilgalys R."/>
            <person name="Dunand C."/>
            <person name="Henrissat B."/>
            <person name="Grigoriev I.V."/>
            <person name="Hibbett D."/>
            <person name="Nagy L.G."/>
            <person name="Martin F.M."/>
        </authorList>
    </citation>
    <scope>NUCLEOTIDE SEQUENCE</scope>
    <source>
        <strain evidence="2">UP504</strain>
    </source>
</reference>
<organism evidence="2 3">
    <name type="scientific">Hydnum rufescens UP504</name>
    <dbReference type="NCBI Taxonomy" id="1448309"/>
    <lineage>
        <taxon>Eukaryota</taxon>
        <taxon>Fungi</taxon>
        <taxon>Dikarya</taxon>
        <taxon>Basidiomycota</taxon>
        <taxon>Agaricomycotina</taxon>
        <taxon>Agaricomycetes</taxon>
        <taxon>Cantharellales</taxon>
        <taxon>Hydnaceae</taxon>
        <taxon>Hydnum</taxon>
    </lineage>
</organism>
<dbReference type="InterPro" id="IPR000719">
    <property type="entry name" value="Prot_kinase_dom"/>
</dbReference>
<protein>
    <recommendedName>
        <fullName evidence="1">Protein kinase domain-containing protein</fullName>
    </recommendedName>
</protein>
<dbReference type="AlphaFoldDB" id="A0A9P6AYB3"/>
<gene>
    <name evidence="2" type="ORF">BS47DRAFT_1343410</name>
</gene>
<dbReference type="PANTHER" id="PTHR38248">
    <property type="entry name" value="FUNK1 6"/>
    <property type="match status" value="1"/>
</dbReference>
<dbReference type="GO" id="GO:0005524">
    <property type="term" value="F:ATP binding"/>
    <property type="evidence" value="ECO:0007669"/>
    <property type="project" value="InterPro"/>
</dbReference>